<dbReference type="InterPro" id="IPR029039">
    <property type="entry name" value="Flavoprotein-like_sf"/>
</dbReference>
<comment type="caution">
    <text evidence="5">The sequence shown here is derived from an EMBL/GenBank/DDBJ whole genome shotgun (WGS) entry which is preliminary data.</text>
</comment>
<dbReference type="SUPFAM" id="SSF52218">
    <property type="entry name" value="Flavoproteins"/>
    <property type="match status" value="1"/>
</dbReference>
<dbReference type="EMBL" id="JACSPN010000012">
    <property type="protein sequence ID" value="MBE7700779.1"/>
    <property type="molecule type" value="Genomic_DNA"/>
</dbReference>
<dbReference type="PANTHER" id="PTHR37297:SF1">
    <property type="entry name" value="PROTEIN NRDI"/>
    <property type="match status" value="1"/>
</dbReference>
<proteinExistence type="inferred from homology"/>
<evidence type="ECO:0000256" key="4">
    <source>
        <dbReference type="HAMAP-Rule" id="MF_00128"/>
    </source>
</evidence>
<organism evidence="5 6">
    <name type="scientific">Oerskovia douganii</name>
    <dbReference type="NCBI Taxonomy" id="2762210"/>
    <lineage>
        <taxon>Bacteria</taxon>
        <taxon>Bacillati</taxon>
        <taxon>Actinomycetota</taxon>
        <taxon>Actinomycetes</taxon>
        <taxon>Micrococcales</taxon>
        <taxon>Cellulomonadaceae</taxon>
        <taxon>Oerskovia</taxon>
    </lineage>
</organism>
<dbReference type="NCBIfam" id="TIGR00333">
    <property type="entry name" value="nrdI"/>
    <property type="match status" value="1"/>
</dbReference>
<comment type="function">
    <text evidence="1 4">Probably involved in ribonucleotide reductase function.</text>
</comment>
<evidence type="ECO:0000256" key="1">
    <source>
        <dbReference type="ARBA" id="ARBA00003999"/>
    </source>
</evidence>
<keyword evidence="6" id="KW-1185">Reference proteome</keyword>
<dbReference type="AlphaFoldDB" id="A0A9D5Z042"/>
<name>A0A9D5Z042_9CELL</name>
<dbReference type="PIRSF" id="PIRSF005087">
    <property type="entry name" value="NrdI"/>
    <property type="match status" value="1"/>
</dbReference>
<dbReference type="InterPro" id="IPR020852">
    <property type="entry name" value="RNR_Ib_NrdI_bac"/>
</dbReference>
<evidence type="ECO:0000256" key="3">
    <source>
        <dbReference type="ARBA" id="ARBA00020129"/>
    </source>
</evidence>
<evidence type="ECO:0000313" key="6">
    <source>
        <dbReference type="Proteomes" id="UP000822993"/>
    </source>
</evidence>
<comment type="similarity">
    <text evidence="2 4">Belongs to the NrdI family.</text>
</comment>
<dbReference type="InterPro" id="IPR004465">
    <property type="entry name" value="RNR_NrdI"/>
</dbReference>
<reference evidence="5 6" key="1">
    <citation type="submission" date="2020-08" db="EMBL/GenBank/DDBJ databases">
        <title>A Genomic Blueprint of the Chicken Gut Microbiome.</title>
        <authorList>
            <person name="Gilroy R."/>
            <person name="Ravi A."/>
            <person name="Getino M."/>
            <person name="Pursley I."/>
            <person name="Horton D.L."/>
            <person name="Alikhan N.-F."/>
            <person name="Baker D."/>
            <person name="Gharbi K."/>
            <person name="Hall N."/>
            <person name="Watson M."/>
            <person name="Adriaenssens E.M."/>
            <person name="Foster-Nyarko E."/>
            <person name="Jarju S."/>
            <person name="Secka A."/>
            <person name="Antonio M."/>
            <person name="Oren A."/>
            <person name="Chaudhuri R."/>
            <person name="La Ragione R.M."/>
            <person name="Hildebrand F."/>
            <person name="Pallen M.J."/>
        </authorList>
    </citation>
    <scope>NUCLEOTIDE SEQUENCE [LARGE SCALE GENOMIC DNA]</scope>
    <source>
        <strain evidence="5 6">Sa1BUA8</strain>
    </source>
</reference>
<accession>A0A9D5Z042</accession>
<dbReference type="PANTHER" id="PTHR37297">
    <property type="entry name" value="PROTEIN NRDI"/>
    <property type="match status" value="1"/>
</dbReference>
<dbReference type="HAMAP" id="MF_00128">
    <property type="entry name" value="NrdI"/>
    <property type="match status" value="1"/>
</dbReference>
<dbReference type="Proteomes" id="UP000822993">
    <property type="component" value="Unassembled WGS sequence"/>
</dbReference>
<dbReference type="Gene3D" id="3.40.50.360">
    <property type="match status" value="1"/>
</dbReference>
<dbReference type="GO" id="GO:0010181">
    <property type="term" value="F:FMN binding"/>
    <property type="evidence" value="ECO:0007669"/>
    <property type="project" value="InterPro"/>
</dbReference>
<sequence length="143" mass="15906">MGSLVYFSSVSDTTHRFVQRLGLEDRGSTVHRIPLRPKDEFLRVDEPYVLMIPTYGGGTEGGAVPRQVIKFLNDSHNRSLIRGVIAAGNTNFGAAYCIAGDIISSKCQVPYLYAFELLGTAEDVERVRDGLGRFWQRQSRIPA</sequence>
<evidence type="ECO:0000313" key="5">
    <source>
        <dbReference type="EMBL" id="MBE7700779.1"/>
    </source>
</evidence>
<evidence type="ECO:0000256" key="2">
    <source>
        <dbReference type="ARBA" id="ARBA00009942"/>
    </source>
</evidence>
<dbReference type="Pfam" id="PF07972">
    <property type="entry name" value="Flavodoxin_NdrI"/>
    <property type="match status" value="1"/>
</dbReference>
<gene>
    <name evidence="4 5" type="primary">nrdI</name>
    <name evidence="5" type="ORF">H9623_10755</name>
</gene>
<dbReference type="RefSeq" id="WP_193720037.1">
    <property type="nucleotide sequence ID" value="NZ_JACSPN010000012.1"/>
</dbReference>
<protein>
    <recommendedName>
        <fullName evidence="3 4">Protein NrdI</fullName>
    </recommendedName>
</protein>